<dbReference type="Proteomes" id="UP000478837">
    <property type="component" value="Unassembled WGS sequence"/>
</dbReference>
<dbReference type="RefSeq" id="WP_163109050.1">
    <property type="nucleotide sequence ID" value="NZ_JAAAWP010000001.1"/>
</dbReference>
<name>A0A6L9MP40_9ALTE</name>
<dbReference type="PANTHER" id="PTHR11851:SF224">
    <property type="entry name" value="PROCESSING PROTEASE"/>
    <property type="match status" value="1"/>
</dbReference>
<organism evidence="4 5">
    <name type="scientific">Alteromonas hispanica</name>
    <dbReference type="NCBI Taxonomy" id="315421"/>
    <lineage>
        <taxon>Bacteria</taxon>
        <taxon>Pseudomonadati</taxon>
        <taxon>Pseudomonadota</taxon>
        <taxon>Gammaproteobacteria</taxon>
        <taxon>Alteromonadales</taxon>
        <taxon>Alteromonadaceae</taxon>
        <taxon>Alteromonas/Salinimonas group</taxon>
        <taxon>Alteromonas</taxon>
    </lineage>
</organism>
<feature type="domain" description="Peptidase M16 C-terminal" evidence="3">
    <location>
        <begin position="644"/>
        <end position="821"/>
    </location>
</feature>
<evidence type="ECO:0000313" key="5">
    <source>
        <dbReference type="Proteomes" id="UP000478837"/>
    </source>
</evidence>
<reference evidence="4 5" key="1">
    <citation type="submission" date="2020-01" db="EMBL/GenBank/DDBJ databases">
        <title>Genomes of bacteria type strains.</title>
        <authorList>
            <person name="Chen J."/>
            <person name="Zhu S."/>
            <person name="Yang J."/>
        </authorList>
    </citation>
    <scope>NUCLEOTIDE SEQUENCE [LARGE SCALE GENOMIC DNA]</scope>
    <source>
        <strain evidence="4 5">LMG 22958</strain>
    </source>
</reference>
<dbReference type="AlphaFoldDB" id="A0A6L9MP40"/>
<gene>
    <name evidence="4" type="ORF">GTW09_00075</name>
</gene>
<dbReference type="EMBL" id="JAAAWP010000001">
    <property type="protein sequence ID" value="NDW19928.1"/>
    <property type="molecule type" value="Genomic_DNA"/>
</dbReference>
<dbReference type="PANTHER" id="PTHR11851">
    <property type="entry name" value="METALLOPROTEASE"/>
    <property type="match status" value="1"/>
</dbReference>
<dbReference type="InterPro" id="IPR011765">
    <property type="entry name" value="Pept_M16_N"/>
</dbReference>
<feature type="chain" id="PRO_5027040252" evidence="1">
    <location>
        <begin position="28"/>
        <end position="914"/>
    </location>
</feature>
<dbReference type="Gene3D" id="3.30.830.10">
    <property type="entry name" value="Metalloenzyme, LuxS/M16 peptidase-like"/>
    <property type="match status" value="4"/>
</dbReference>
<evidence type="ECO:0000259" key="3">
    <source>
        <dbReference type="Pfam" id="PF05193"/>
    </source>
</evidence>
<sequence>MRVFKDLTRRCLSVVAITLVGMSPVVADDDIDISYEKFTMDNGLTVIVHEDRKAPVVAVAVWYKVGSKDEPEGKSGFAHLFEHLMFNGTENYDDEWFGALQEAGATGLNGTTSFDRTNYFQTVPTPALDRILWMESDRMGHLLGAVTQEKLDEQRGVVQNEKRQRGDQPYGAFLDHAVKALFPNEHPYSHNVIGSMEDLNSASLDDVKSWFNKYYGPNNAILVLSGDINADEAKPLVNKYFGDIEPGPSLSKWQSWIPTRTANTREIIQDKVPQTRISRLWVSPENMSPEATDLLIAASVLGDGKNSRMYKELVYDQQIATNASVFNYELQIASIFGLSVDVAPGADVKKVEREMDKIIQEFLRKGPTKDEVKLVSTKRRASIIRGLEEVGGFGGKADRLASGEFIAGDPTYFKTELKELASATPKKVKAAANEWLGDGWHQITFVPFAEHAASTEGVDRSSGLPAISAETQLSFPDVEKTTLSNGIEVVFAKRSTVPIVNVAVQFDAGYSADAGGKLGLANFATVMLDEGAGRYDALELAAELEKLGTRLNSGSNLDTTTVSMSMLKENMDDSLSLFGDILKKPTFDKEEIERQRALILSEIAQQKTRPVSIALTLLPPLIYGDDHAYGIPFTGSGTAEGVQSVTRSDLVDFKNTWLRPDNATVFVVGDTTLDEIKPMLEKEFGKWKASGEKGTKQIAQASMPEKGRAIIIDRPGSQQSLILAAHLAPPTGVDNNIAIMAMNETLGGAFTARVNMNLREDKGWAYGAYTFLQEARGQRPYMVYAPVQTDKTGASLLELKKELNGYLGDKPPTELELERARLDQVRSLPGQFETAGSVLSSLLSSSRFNRDYDYPESLVEKYNSLSLDDLNDAAKQVVQPDKLTWLIIGDAEKIKAEVEAANIGPVSVQSMSSL</sequence>
<evidence type="ECO:0000259" key="2">
    <source>
        <dbReference type="Pfam" id="PF00675"/>
    </source>
</evidence>
<feature type="domain" description="Peptidase M16 C-terminal" evidence="3">
    <location>
        <begin position="202"/>
        <end position="373"/>
    </location>
</feature>
<dbReference type="Pfam" id="PF00675">
    <property type="entry name" value="Peptidase_M16"/>
    <property type="match status" value="2"/>
</dbReference>
<evidence type="ECO:0000256" key="1">
    <source>
        <dbReference type="SAM" id="SignalP"/>
    </source>
</evidence>
<comment type="caution">
    <text evidence="4">The sequence shown here is derived from an EMBL/GenBank/DDBJ whole genome shotgun (WGS) entry which is preliminary data.</text>
</comment>
<dbReference type="Pfam" id="PF05193">
    <property type="entry name" value="Peptidase_M16_C"/>
    <property type="match status" value="2"/>
</dbReference>
<dbReference type="InterPro" id="IPR050361">
    <property type="entry name" value="MPP/UQCRC_Complex"/>
</dbReference>
<accession>A0A6L9MP40</accession>
<evidence type="ECO:0000313" key="4">
    <source>
        <dbReference type="EMBL" id="NDW19928.1"/>
    </source>
</evidence>
<proteinExistence type="predicted"/>
<protein>
    <submittedName>
        <fullName evidence="4">Insulinase family protein</fullName>
    </submittedName>
</protein>
<dbReference type="SUPFAM" id="SSF63411">
    <property type="entry name" value="LuxS/MPP-like metallohydrolase"/>
    <property type="match status" value="4"/>
</dbReference>
<dbReference type="InterPro" id="IPR007863">
    <property type="entry name" value="Peptidase_M16_C"/>
</dbReference>
<feature type="domain" description="Peptidase M16 N-terminal" evidence="2">
    <location>
        <begin position="489"/>
        <end position="618"/>
    </location>
</feature>
<feature type="signal peptide" evidence="1">
    <location>
        <begin position="1"/>
        <end position="27"/>
    </location>
</feature>
<keyword evidence="5" id="KW-1185">Reference proteome</keyword>
<keyword evidence="1" id="KW-0732">Signal</keyword>
<dbReference type="InterPro" id="IPR011249">
    <property type="entry name" value="Metalloenz_LuxS/M16"/>
</dbReference>
<dbReference type="GO" id="GO:0046872">
    <property type="term" value="F:metal ion binding"/>
    <property type="evidence" value="ECO:0007669"/>
    <property type="project" value="InterPro"/>
</dbReference>
<feature type="domain" description="Peptidase M16 N-terminal" evidence="2">
    <location>
        <begin position="46"/>
        <end position="175"/>
    </location>
</feature>